<evidence type="ECO:0000256" key="8">
    <source>
        <dbReference type="ARBA" id="ARBA00023012"/>
    </source>
</evidence>
<dbReference type="InterPro" id="IPR036890">
    <property type="entry name" value="HATPase_C_sf"/>
</dbReference>
<dbReference type="InterPro" id="IPR003594">
    <property type="entry name" value="HATPase_dom"/>
</dbReference>
<gene>
    <name evidence="14" type="ORF">A9O67_08125</name>
</gene>
<dbReference type="InterPro" id="IPR000014">
    <property type="entry name" value="PAS"/>
</dbReference>
<dbReference type="PANTHER" id="PTHR43065:SF46">
    <property type="entry name" value="C4-DICARBOXYLATE TRANSPORT SENSOR PROTEIN DCTB"/>
    <property type="match status" value="1"/>
</dbReference>
<keyword evidence="5" id="KW-0547">Nucleotide-binding</keyword>
<feature type="transmembrane region" description="Helical" evidence="10">
    <location>
        <begin position="39"/>
        <end position="62"/>
    </location>
</feature>
<dbReference type="Gene3D" id="3.30.565.10">
    <property type="entry name" value="Histidine kinase-like ATPase, C-terminal domain"/>
    <property type="match status" value="1"/>
</dbReference>
<dbReference type="CDD" id="cd00082">
    <property type="entry name" value="HisKA"/>
    <property type="match status" value="1"/>
</dbReference>
<keyword evidence="7" id="KW-0067">ATP-binding</keyword>
<evidence type="ECO:0000259" key="12">
    <source>
        <dbReference type="PROSITE" id="PS50112"/>
    </source>
</evidence>
<evidence type="ECO:0000256" key="1">
    <source>
        <dbReference type="ARBA" id="ARBA00000085"/>
    </source>
</evidence>
<evidence type="ECO:0000256" key="9">
    <source>
        <dbReference type="SAM" id="MobiDB-lite"/>
    </source>
</evidence>
<dbReference type="InterPro" id="IPR005467">
    <property type="entry name" value="His_kinase_dom"/>
</dbReference>
<comment type="catalytic activity">
    <reaction evidence="1">
        <text>ATP + protein L-histidine = ADP + protein N-phospho-L-histidine.</text>
        <dbReference type="EC" id="2.7.13.3"/>
    </reaction>
</comment>
<keyword evidence="10" id="KW-0472">Membrane</keyword>
<dbReference type="STRING" id="1101373.A9O67_08125"/>
<dbReference type="InterPro" id="IPR003661">
    <property type="entry name" value="HisK_dim/P_dom"/>
</dbReference>
<feature type="region of interest" description="Disordered" evidence="9">
    <location>
        <begin position="837"/>
        <end position="857"/>
    </location>
</feature>
<evidence type="ECO:0000313" key="14">
    <source>
        <dbReference type="EMBL" id="OBS30897.1"/>
    </source>
</evidence>
<dbReference type="NCBIfam" id="TIGR00229">
    <property type="entry name" value="sensory_box"/>
    <property type="match status" value="1"/>
</dbReference>
<dbReference type="GO" id="GO:0005524">
    <property type="term" value="F:ATP binding"/>
    <property type="evidence" value="ECO:0007669"/>
    <property type="project" value="UniProtKB-KW"/>
</dbReference>
<dbReference type="PROSITE" id="PS50113">
    <property type="entry name" value="PAC"/>
    <property type="match status" value="1"/>
</dbReference>
<dbReference type="Pfam" id="PF02518">
    <property type="entry name" value="HATPase_c"/>
    <property type="match status" value="1"/>
</dbReference>
<evidence type="ECO:0000259" key="13">
    <source>
        <dbReference type="PROSITE" id="PS50113"/>
    </source>
</evidence>
<dbReference type="InterPro" id="IPR013767">
    <property type="entry name" value="PAS_fold"/>
</dbReference>
<dbReference type="Pfam" id="PF00989">
    <property type="entry name" value="PAS"/>
    <property type="match status" value="1"/>
</dbReference>
<protein>
    <recommendedName>
        <fullName evidence="2">histidine kinase</fullName>
        <ecNumber evidence="2">2.7.13.3</ecNumber>
    </recommendedName>
</protein>
<evidence type="ECO:0000256" key="4">
    <source>
        <dbReference type="ARBA" id="ARBA00022679"/>
    </source>
</evidence>
<dbReference type="EC" id="2.7.13.3" evidence="2"/>
<keyword evidence="4" id="KW-0808">Transferase</keyword>
<dbReference type="CDD" id="cd00130">
    <property type="entry name" value="PAS"/>
    <property type="match status" value="1"/>
</dbReference>
<reference evidence="14 15" key="1">
    <citation type="submission" date="2016-06" db="EMBL/GenBank/DDBJ databases">
        <title>Genome sequence of Tepidimonas fonticaldi PL17.</title>
        <authorList>
            <person name="Pinnaka A.K."/>
        </authorList>
    </citation>
    <scope>NUCLEOTIDE SEQUENCE [LARGE SCALE GENOMIC DNA]</scope>
    <source>
        <strain evidence="14 15">PL17</strain>
    </source>
</reference>
<dbReference type="GO" id="GO:0000155">
    <property type="term" value="F:phosphorelay sensor kinase activity"/>
    <property type="evidence" value="ECO:0007669"/>
    <property type="project" value="InterPro"/>
</dbReference>
<dbReference type="EMBL" id="LZDH01000056">
    <property type="protein sequence ID" value="OBS30897.1"/>
    <property type="molecule type" value="Genomic_DNA"/>
</dbReference>
<evidence type="ECO:0000256" key="7">
    <source>
        <dbReference type="ARBA" id="ARBA00022840"/>
    </source>
</evidence>
<dbReference type="SUPFAM" id="SSF55874">
    <property type="entry name" value="ATPase domain of HSP90 chaperone/DNA topoisomerase II/histidine kinase"/>
    <property type="match status" value="1"/>
</dbReference>
<dbReference type="InterPro" id="IPR035965">
    <property type="entry name" value="PAS-like_dom_sf"/>
</dbReference>
<dbReference type="InterPro" id="IPR036097">
    <property type="entry name" value="HisK_dim/P_sf"/>
</dbReference>
<organism evidence="14 15">
    <name type="scientific">Tepidimonas fonticaldi</name>
    <dbReference type="NCBI Taxonomy" id="1101373"/>
    <lineage>
        <taxon>Bacteria</taxon>
        <taxon>Pseudomonadati</taxon>
        <taxon>Pseudomonadota</taxon>
        <taxon>Betaproteobacteria</taxon>
        <taxon>Burkholderiales</taxon>
        <taxon>Tepidimonas</taxon>
    </lineage>
</organism>
<comment type="caution">
    <text evidence="14">The sequence shown here is derived from an EMBL/GenBank/DDBJ whole genome shotgun (WGS) entry which is preliminary data.</text>
</comment>
<sequence length="857" mass="96126">MASPTSDTHAPRGPRWWAAPRRWWRQWWDRLPPSRQDRLAVLGPLLSVLLFLTAIFSAVAYFTHQEANREQEAVMRDTEYAQQRLRLRLLERQEQLMRLARDIANRSVEETEFVFQAEAVVMQNPELLSVHWIGPFREVVTGYASPSAPAHAQRRAGDLLPPNSTDGAFELARDLHQPIYSRPLRWPDSGSTIVLLVPFEDQRRFGGAVLAEYSVEGLLRYGVPAEVLARYAVTFVGEDGTLHAGTPLKPITTPLSRLPWAARAQRHELPISPIGNSLLVRAEGLRADRDAGSEAFFWIVGAMSVATIWMLLGNMRHTRRRLQAQRALVAETNFRRAMENSMLTGMRALDMEGRITYVNRAFCNMTGWSEAELIGTTAPFPYWPEAEHDTLMARLQDEIAGRNAPGGFEVPVKRKNGSIFYARMYVSPLVDAQGRQTGWMTSMTDITEPKRIREELTASYDRFATVLDSLDEAISVAPLHSNELLFANHIYQRWFGQGAAGHERMLELCASVPVLPPQDHTDHVDSLVGLPADALVEAIAEHTQILVPELGKWLEVRTRYLTWVDGRLVQMLIASDITARRHAEEQAALQAERAEAASRLITMGEMASSVAHELNQPLTAISNYASGMISRLQKGQMGPEDLLGALEKTVRQAQRAGNIIQRIRAFVKKSEPNPTLSDVAQMVANATELADIELRRHMVRLNIYVAARLPRLMVDPILIEQVLINLLKNAGESIQHAQRPPGQRHVELQVVPRTVEGRDVVEFTVRDSGSGIPQDRLDRIFEAFYSTKAEGMGIGLKLCRSIIESHHGRLHARNLYNGSEVAGCEFTFWIPVSPQDAAEPRVHPSSVNEAQTPEGQR</sequence>
<dbReference type="SMART" id="SM00388">
    <property type="entry name" value="HisKA"/>
    <property type="match status" value="1"/>
</dbReference>
<dbReference type="InterPro" id="IPR000700">
    <property type="entry name" value="PAS-assoc_C"/>
</dbReference>
<dbReference type="SUPFAM" id="SSF55785">
    <property type="entry name" value="PYP-like sensor domain (PAS domain)"/>
    <property type="match status" value="2"/>
</dbReference>
<accession>A0A1A6DVE6</accession>
<feature type="compositionally biased region" description="Polar residues" evidence="9">
    <location>
        <begin position="845"/>
        <end position="857"/>
    </location>
</feature>
<dbReference type="Gene3D" id="3.30.450.20">
    <property type="entry name" value="PAS domain"/>
    <property type="match status" value="2"/>
</dbReference>
<evidence type="ECO:0000256" key="5">
    <source>
        <dbReference type="ARBA" id="ARBA00022741"/>
    </source>
</evidence>
<feature type="domain" description="PAC" evidence="13">
    <location>
        <begin position="406"/>
        <end position="458"/>
    </location>
</feature>
<feature type="domain" description="PAS" evidence="12">
    <location>
        <begin position="330"/>
        <end position="402"/>
    </location>
</feature>
<evidence type="ECO:0000256" key="6">
    <source>
        <dbReference type="ARBA" id="ARBA00022777"/>
    </source>
</evidence>
<keyword evidence="10" id="KW-0812">Transmembrane</keyword>
<dbReference type="AlphaFoldDB" id="A0A1A6DVE6"/>
<evidence type="ECO:0000313" key="15">
    <source>
        <dbReference type="Proteomes" id="UP000091969"/>
    </source>
</evidence>
<keyword evidence="3" id="KW-0597">Phosphoprotein</keyword>
<dbReference type="OrthoDB" id="1931120at2"/>
<keyword evidence="6 14" id="KW-0418">Kinase</keyword>
<dbReference type="InterPro" id="IPR004358">
    <property type="entry name" value="Sig_transdc_His_kin-like_C"/>
</dbReference>
<dbReference type="Gene3D" id="1.10.287.130">
    <property type="match status" value="1"/>
</dbReference>
<keyword evidence="10" id="KW-1133">Transmembrane helix</keyword>
<dbReference type="SMART" id="SM00091">
    <property type="entry name" value="PAS"/>
    <property type="match status" value="2"/>
</dbReference>
<dbReference type="SUPFAM" id="SSF47384">
    <property type="entry name" value="Homodimeric domain of signal transducing histidine kinase"/>
    <property type="match status" value="1"/>
</dbReference>
<dbReference type="GO" id="GO:0006355">
    <property type="term" value="P:regulation of DNA-templated transcription"/>
    <property type="evidence" value="ECO:0007669"/>
    <property type="project" value="InterPro"/>
</dbReference>
<keyword evidence="8" id="KW-0902">Two-component regulatory system</keyword>
<feature type="transmembrane region" description="Helical" evidence="10">
    <location>
        <begin position="295"/>
        <end position="312"/>
    </location>
</feature>
<evidence type="ECO:0000256" key="10">
    <source>
        <dbReference type="SAM" id="Phobius"/>
    </source>
</evidence>
<dbReference type="PROSITE" id="PS50112">
    <property type="entry name" value="PAS"/>
    <property type="match status" value="1"/>
</dbReference>
<dbReference type="SMART" id="SM00086">
    <property type="entry name" value="PAC"/>
    <property type="match status" value="2"/>
</dbReference>
<evidence type="ECO:0000259" key="11">
    <source>
        <dbReference type="PROSITE" id="PS50109"/>
    </source>
</evidence>
<dbReference type="PANTHER" id="PTHR43065">
    <property type="entry name" value="SENSOR HISTIDINE KINASE"/>
    <property type="match status" value="1"/>
</dbReference>
<proteinExistence type="predicted"/>
<dbReference type="PROSITE" id="PS50109">
    <property type="entry name" value="HIS_KIN"/>
    <property type="match status" value="1"/>
</dbReference>
<dbReference type="Proteomes" id="UP000091969">
    <property type="component" value="Unassembled WGS sequence"/>
</dbReference>
<dbReference type="PRINTS" id="PR00344">
    <property type="entry name" value="BCTRLSENSOR"/>
</dbReference>
<dbReference type="RefSeq" id="WP_068609773.1">
    <property type="nucleotide sequence ID" value="NZ_LZDH01000056.1"/>
</dbReference>
<dbReference type="Pfam" id="PF00512">
    <property type="entry name" value="HisKA"/>
    <property type="match status" value="1"/>
</dbReference>
<evidence type="ECO:0000256" key="2">
    <source>
        <dbReference type="ARBA" id="ARBA00012438"/>
    </source>
</evidence>
<keyword evidence="15" id="KW-1185">Reference proteome</keyword>
<name>A0A1A6DVE6_9BURK</name>
<dbReference type="InterPro" id="IPR001610">
    <property type="entry name" value="PAC"/>
</dbReference>
<dbReference type="SMART" id="SM00387">
    <property type="entry name" value="HATPase_c"/>
    <property type="match status" value="1"/>
</dbReference>
<feature type="domain" description="Histidine kinase" evidence="11">
    <location>
        <begin position="609"/>
        <end position="834"/>
    </location>
</feature>
<evidence type="ECO:0000256" key="3">
    <source>
        <dbReference type="ARBA" id="ARBA00022553"/>
    </source>
</evidence>